<proteinExistence type="predicted"/>
<dbReference type="AlphaFoldDB" id="A0A2H0BGJ3"/>
<organism evidence="1 2">
    <name type="scientific">candidate division WWE3 bacterium CG22_combo_CG10-13_8_21_14_all_39_12</name>
    <dbReference type="NCBI Taxonomy" id="1975094"/>
    <lineage>
        <taxon>Bacteria</taxon>
        <taxon>Katanobacteria</taxon>
    </lineage>
</organism>
<reference evidence="1 2" key="1">
    <citation type="submission" date="2017-09" db="EMBL/GenBank/DDBJ databases">
        <title>Depth-based differentiation of microbial function through sediment-hosted aquifers and enrichment of novel symbionts in the deep terrestrial subsurface.</title>
        <authorList>
            <person name="Probst A.J."/>
            <person name="Ladd B."/>
            <person name="Jarett J.K."/>
            <person name="Geller-Mcgrath D.E."/>
            <person name="Sieber C.M."/>
            <person name="Emerson J.B."/>
            <person name="Anantharaman K."/>
            <person name="Thomas B.C."/>
            <person name="Malmstrom R."/>
            <person name="Stieglmeier M."/>
            <person name="Klingl A."/>
            <person name="Woyke T."/>
            <person name="Ryan C.M."/>
            <person name="Banfield J.F."/>
        </authorList>
    </citation>
    <scope>NUCLEOTIDE SEQUENCE [LARGE SCALE GENOMIC DNA]</scope>
    <source>
        <strain evidence="1">CG22_combo_CG10-13_8_21_14_all_39_12</strain>
    </source>
</reference>
<dbReference type="EMBL" id="PCSU01000087">
    <property type="protein sequence ID" value="PIP56108.1"/>
    <property type="molecule type" value="Genomic_DNA"/>
</dbReference>
<sequence length="125" mass="14455">MIRHELRLCPEVKDVLELLSKQYTLGLYSQGFSFIQKLKLKITGINQFFSPTDTYISFNKRGLLALIPNPQSTVIVDNRADMLEPALALNIHTIWINRENKQKHPTLPTIFSFTELPLMLENLTR</sequence>
<dbReference type="InterPro" id="IPR036412">
    <property type="entry name" value="HAD-like_sf"/>
</dbReference>
<comment type="caution">
    <text evidence="1">The sequence shown here is derived from an EMBL/GenBank/DDBJ whole genome shotgun (WGS) entry which is preliminary data.</text>
</comment>
<dbReference type="InterPro" id="IPR023214">
    <property type="entry name" value="HAD_sf"/>
</dbReference>
<name>A0A2H0BGJ3_UNCKA</name>
<protein>
    <submittedName>
        <fullName evidence="1">Uncharacterized protein</fullName>
    </submittedName>
</protein>
<dbReference type="Gene3D" id="3.40.50.1000">
    <property type="entry name" value="HAD superfamily/HAD-like"/>
    <property type="match status" value="1"/>
</dbReference>
<evidence type="ECO:0000313" key="1">
    <source>
        <dbReference type="EMBL" id="PIP56108.1"/>
    </source>
</evidence>
<evidence type="ECO:0000313" key="2">
    <source>
        <dbReference type="Proteomes" id="UP000228495"/>
    </source>
</evidence>
<dbReference type="Proteomes" id="UP000228495">
    <property type="component" value="Unassembled WGS sequence"/>
</dbReference>
<dbReference type="SUPFAM" id="SSF56784">
    <property type="entry name" value="HAD-like"/>
    <property type="match status" value="1"/>
</dbReference>
<gene>
    <name evidence="1" type="ORF">COX05_04785</name>
</gene>
<accession>A0A2H0BGJ3</accession>